<organism evidence="2 3">
    <name type="scientific">Brachybacterium tyrofermentans</name>
    <dbReference type="NCBI Taxonomy" id="47848"/>
    <lineage>
        <taxon>Bacteria</taxon>
        <taxon>Bacillati</taxon>
        <taxon>Actinomycetota</taxon>
        <taxon>Actinomycetes</taxon>
        <taxon>Micrococcales</taxon>
        <taxon>Dermabacteraceae</taxon>
        <taxon>Brachybacterium</taxon>
    </lineage>
</organism>
<gene>
    <name evidence="2" type="ORF">ACFPK8_14905</name>
</gene>
<evidence type="ECO:0000256" key="1">
    <source>
        <dbReference type="SAM" id="MobiDB-lite"/>
    </source>
</evidence>
<dbReference type="EMBL" id="JBHSLN010000082">
    <property type="protein sequence ID" value="MFC5298799.1"/>
    <property type="molecule type" value="Genomic_DNA"/>
</dbReference>
<dbReference type="InterPro" id="IPR010916">
    <property type="entry name" value="TonB_box_CS"/>
</dbReference>
<accession>A0ABW0FKY8</accession>
<sequence length="264" mass="27323">MSAMKDDATAPPEVAMTPWPGCPDSAAGAFTVHVQEPAGADRTFWGWIDTAAAPSTHAWPGTTSAAPTPVAQVVESSESVVVTAENFAQGDDLLVHVRLSDGSEAEPADGHVGVLGRAAGLAYAEAVRGLLTTAAAQGDAAQPAEDQPVRCVISVPSSHPASISGSALDLESWHLTDDSGVMLRALEHGDPVLDADGEELRARRFLVLRAGSLLGELVLPVRGAARWWPTSSSPFLDTPLPVSDMPVGVARVLQSIQEAAAPMS</sequence>
<dbReference type="GeneID" id="303296594"/>
<proteinExistence type="predicted"/>
<keyword evidence="3" id="KW-1185">Reference proteome</keyword>
<dbReference type="PROSITE" id="PS00430">
    <property type="entry name" value="TONB_DEPENDENT_REC_1"/>
    <property type="match status" value="1"/>
</dbReference>
<dbReference type="RefSeq" id="WP_343923015.1">
    <property type="nucleotide sequence ID" value="NZ_BAAAIR010000027.1"/>
</dbReference>
<protein>
    <submittedName>
        <fullName evidence="2">Uncharacterized protein</fullName>
    </submittedName>
</protein>
<name>A0ABW0FKY8_9MICO</name>
<dbReference type="Proteomes" id="UP001595937">
    <property type="component" value="Unassembled WGS sequence"/>
</dbReference>
<feature type="region of interest" description="Disordered" evidence="1">
    <location>
        <begin position="1"/>
        <end position="21"/>
    </location>
</feature>
<comment type="caution">
    <text evidence="2">The sequence shown here is derived from an EMBL/GenBank/DDBJ whole genome shotgun (WGS) entry which is preliminary data.</text>
</comment>
<evidence type="ECO:0000313" key="3">
    <source>
        <dbReference type="Proteomes" id="UP001595937"/>
    </source>
</evidence>
<reference evidence="3" key="1">
    <citation type="journal article" date="2019" name="Int. J. Syst. Evol. Microbiol.">
        <title>The Global Catalogue of Microorganisms (GCM) 10K type strain sequencing project: providing services to taxonomists for standard genome sequencing and annotation.</title>
        <authorList>
            <consortium name="The Broad Institute Genomics Platform"/>
            <consortium name="The Broad Institute Genome Sequencing Center for Infectious Disease"/>
            <person name="Wu L."/>
            <person name="Ma J."/>
        </authorList>
    </citation>
    <scope>NUCLEOTIDE SEQUENCE [LARGE SCALE GENOMIC DNA]</scope>
    <source>
        <strain evidence="3">CGMCC 1.16455</strain>
    </source>
</reference>
<evidence type="ECO:0000313" key="2">
    <source>
        <dbReference type="EMBL" id="MFC5298799.1"/>
    </source>
</evidence>